<dbReference type="EC" id="1.2.1.88" evidence="2"/>
<evidence type="ECO:0000313" key="13">
    <source>
        <dbReference type="Proteomes" id="UP000246894"/>
    </source>
</evidence>
<dbReference type="FunFam" id="3.40.309.10:FF:000005">
    <property type="entry name" value="1-pyrroline-5-carboxylate dehydrogenase 1"/>
    <property type="match status" value="1"/>
</dbReference>
<evidence type="ECO:0000256" key="9">
    <source>
        <dbReference type="SAM" id="MobiDB-lite"/>
    </source>
</evidence>
<dbReference type="InterPro" id="IPR029510">
    <property type="entry name" value="Ald_DH_CS_GLU"/>
</dbReference>
<dbReference type="InterPro" id="IPR050485">
    <property type="entry name" value="Proline_metab_enzyme"/>
</dbReference>
<evidence type="ECO:0000256" key="5">
    <source>
        <dbReference type="ARBA" id="ARBA00048142"/>
    </source>
</evidence>
<feature type="domain" description="Proline dehydrogenase" evidence="11">
    <location>
        <begin position="130"/>
        <end position="420"/>
    </location>
</feature>
<dbReference type="GO" id="GO:0009898">
    <property type="term" value="C:cytoplasmic side of plasma membrane"/>
    <property type="evidence" value="ECO:0007669"/>
    <property type="project" value="TreeGrafter"/>
</dbReference>
<dbReference type="PROSITE" id="PS00687">
    <property type="entry name" value="ALDEHYDE_DEHYDR_GLU"/>
    <property type="match status" value="1"/>
</dbReference>
<feature type="active site" evidence="6">
    <location>
        <position position="743"/>
    </location>
</feature>
<dbReference type="GO" id="GO:0003700">
    <property type="term" value="F:DNA-binding transcription factor activity"/>
    <property type="evidence" value="ECO:0007669"/>
    <property type="project" value="InterPro"/>
</dbReference>
<name>A0A2Z3RYD4_9MICO</name>
<keyword evidence="3 8" id="KW-0560">Oxidoreductase</keyword>
<feature type="domain" description="Aldehyde dehydrogenase" evidence="10">
    <location>
        <begin position="502"/>
        <end position="921"/>
    </location>
</feature>
<evidence type="ECO:0000259" key="11">
    <source>
        <dbReference type="Pfam" id="PF01619"/>
    </source>
</evidence>
<dbReference type="SUPFAM" id="SSF53720">
    <property type="entry name" value="ALDH-like"/>
    <property type="match status" value="1"/>
</dbReference>
<evidence type="ECO:0000256" key="4">
    <source>
        <dbReference type="ARBA" id="ARBA00023027"/>
    </source>
</evidence>
<dbReference type="Gene3D" id="3.40.605.10">
    <property type="entry name" value="Aldehyde Dehydrogenase, Chain A, domain 1"/>
    <property type="match status" value="1"/>
</dbReference>
<evidence type="ECO:0000256" key="1">
    <source>
        <dbReference type="ARBA" id="ARBA00004786"/>
    </source>
</evidence>
<reference evidence="12 13" key="1">
    <citation type="submission" date="2017-10" db="EMBL/GenBank/DDBJ databases">
        <title>Genome of an Actinobacterium that displays light-enhanced growth.</title>
        <authorList>
            <person name="Maresca J.A."/>
            <person name="Hempel P."/>
            <person name="Shevchenko O."/>
            <person name="Miller K.J."/>
            <person name="Hahn M.W."/>
        </authorList>
    </citation>
    <scope>NUCLEOTIDE SEQUENCE [LARGE SCALE GENOMIC DNA]</scope>
    <source>
        <strain evidence="12 13">MWH-Mo1</strain>
    </source>
</reference>
<dbReference type="Pfam" id="PF00171">
    <property type="entry name" value="Aldedh"/>
    <property type="match status" value="1"/>
</dbReference>
<feature type="active site" evidence="6 7">
    <location>
        <position position="709"/>
    </location>
</feature>
<comment type="similarity">
    <text evidence="8">Belongs to the aldehyde dehydrogenase family.</text>
</comment>
<organism evidence="12 13">
    <name type="scientific">Aurantimicrobium photophilum</name>
    <dbReference type="NCBI Taxonomy" id="1987356"/>
    <lineage>
        <taxon>Bacteria</taxon>
        <taxon>Bacillati</taxon>
        <taxon>Actinomycetota</taxon>
        <taxon>Actinomycetes</taxon>
        <taxon>Micrococcales</taxon>
        <taxon>Microbacteriaceae</taxon>
        <taxon>Aurantimicrobium</taxon>
    </lineage>
</organism>
<comment type="catalytic activity">
    <reaction evidence="5">
        <text>L-glutamate 5-semialdehyde + NAD(+) + H2O = L-glutamate + NADH + 2 H(+)</text>
        <dbReference type="Rhea" id="RHEA:30235"/>
        <dbReference type="ChEBI" id="CHEBI:15377"/>
        <dbReference type="ChEBI" id="CHEBI:15378"/>
        <dbReference type="ChEBI" id="CHEBI:29985"/>
        <dbReference type="ChEBI" id="CHEBI:57540"/>
        <dbReference type="ChEBI" id="CHEBI:57945"/>
        <dbReference type="ChEBI" id="CHEBI:58066"/>
        <dbReference type="EC" id="1.2.1.88"/>
    </reaction>
</comment>
<evidence type="ECO:0000256" key="6">
    <source>
        <dbReference type="PIRSR" id="PIRSR000197-1"/>
    </source>
</evidence>
<protein>
    <recommendedName>
        <fullName evidence="2">L-glutamate gamma-semialdehyde dehydrogenase</fullName>
        <ecNumber evidence="2">1.2.1.88</ecNumber>
    </recommendedName>
</protein>
<dbReference type="SUPFAM" id="SSF51730">
    <property type="entry name" value="FAD-linked oxidoreductase"/>
    <property type="match status" value="1"/>
</dbReference>
<dbReference type="EMBL" id="CP023994">
    <property type="protein sequence ID" value="AWR21779.1"/>
    <property type="molecule type" value="Genomic_DNA"/>
</dbReference>
<comment type="pathway">
    <text evidence="1">Amino-acid degradation; L-proline degradation into L-glutamate; L-glutamate from L-proline: step 2/2.</text>
</comment>
<dbReference type="InterPro" id="IPR016161">
    <property type="entry name" value="Ald_DH/histidinol_DH"/>
</dbReference>
<dbReference type="PIRSF" id="PIRSF000197">
    <property type="entry name" value="Bifunct_PutA"/>
    <property type="match status" value="1"/>
</dbReference>
<keyword evidence="4" id="KW-0520">NAD</keyword>
<evidence type="ECO:0000256" key="8">
    <source>
        <dbReference type="RuleBase" id="RU003345"/>
    </source>
</evidence>
<dbReference type="KEGG" id="aum:AURMO_01187"/>
<feature type="region of interest" description="Disordered" evidence="9">
    <location>
        <begin position="451"/>
        <end position="473"/>
    </location>
</feature>
<dbReference type="GO" id="GO:0003842">
    <property type="term" value="F:L-glutamate gamma-semialdehyde dehydrogenase activity"/>
    <property type="evidence" value="ECO:0007669"/>
    <property type="project" value="UniProtKB-EC"/>
</dbReference>
<evidence type="ECO:0000256" key="7">
    <source>
        <dbReference type="PROSITE-ProRule" id="PRU10007"/>
    </source>
</evidence>
<dbReference type="InterPro" id="IPR002872">
    <property type="entry name" value="Proline_DH_dom"/>
</dbReference>
<dbReference type="Pfam" id="PF01619">
    <property type="entry name" value="Pro_dh"/>
    <property type="match status" value="1"/>
</dbReference>
<evidence type="ECO:0000313" key="12">
    <source>
        <dbReference type="EMBL" id="AWR21779.1"/>
    </source>
</evidence>
<dbReference type="GO" id="GO:0004657">
    <property type="term" value="F:proline dehydrogenase activity"/>
    <property type="evidence" value="ECO:0007669"/>
    <property type="project" value="InterPro"/>
</dbReference>
<dbReference type="RefSeq" id="WP_110233948.1">
    <property type="nucleotide sequence ID" value="NZ_CP023994.1"/>
</dbReference>
<gene>
    <name evidence="12" type="ORF">AURMO_01187</name>
</gene>
<accession>A0A2Z3RYD4</accession>
<dbReference type="InterPro" id="IPR016160">
    <property type="entry name" value="Ald_DH_CS_CYS"/>
</dbReference>
<sequence>MTADALSPELAQDSIALVRKWLTEAQGFPVDSSAVMLAGVLKDPNGLAFTVGFVDGVVRPEDLRVAARNLKELAPKVPAFLPWYMRAAVRVGGLVAPILPGVVIPISRKVLRNMVGHLIVDATDAKLSGAIAKLRKPGVRLNVNLLGEAVLGEREAARRLEGTRALLARDDVDYVSIKVSSTVAPHSAWAFEQDVEHVVERLLPLFHLAAESPTPKFINLDMEEFKDLDITIAVFTRILDRPELLNLEAGIVLQAYLPDALAAMMQLQEWSAARRARGGAGIKVRVVKGANLPMERVEAALHDWPLATWHTKQDSDTNYKRVINYALHPDRIGNVRIGVAGHNLFDVAYAWLLAGKRGVQSGIEFEMLLGMAQGQAEAVKKDVGGLLLYTPVVHPAEFDVAIAYLIRRLEEGASQDNFMSAVFELSANEALFEREQTRFLNSLAELDDTVPASHRVQDRTKPAKPMPTDRFENAADTDPAIAANRAWGDGILSRIATSQLGNDTVATHTVNTEAELEAVFATATGSGSSWRTRSPEERAEILHRAGEVLEARRAELMEVAASETGKTLDQSDPEVTEAIDFAHYYAEQAKKLGRISGAEFVPAGLTVVTPPWNFPVAIPAGSTLAALAAGSPVIIKPAAQARRCGAVMVEALWEAGVPRDALQLVNIGDRTLGSKLVSDPRVDRVILTGGYETAELFRSLRHDLPLLAETSGKNAIIVTPSADLDLAAKDVIYSAFGHAGQKCSAASLVVLVGSVATSQRFRNQLIDGVSSLKVGYPQDATTQMGPIIEPAKGKLLSALTSVGKGEKWLVEPTQLDETGKLWSPGVRDGVKAGSEYHLTEYFGPVLGIMTARTLEEAIALVNAIDYGLTSGIHSLDADEVGLWLDTIQAGNLYVNRGTTGAIVQRQPFGGWKKSAVGAGTKAGGPNYLFGLGNWEIAATADIGQAPISKHVLTLLDAIERSETLNGGELAWVRQAASLDQFSWSTEFGQAIDVSQLGVERNVFRYRSVPTQIRLMEAGNPVELFRVVLAAMRAESNFTISVPANLGERYLWALQATGIRVDQRSDGSWLSSLNELDLTNARIRLIGGSAAQVTAATNGRPDVAVYAGPVLLAGRIEMLPFLREQAVSITAHRFGTPNHLSDALI</sequence>
<dbReference type="PANTHER" id="PTHR42862">
    <property type="entry name" value="DELTA-1-PYRROLINE-5-CARBOXYLATE DEHYDROGENASE 1, ISOFORM A-RELATED"/>
    <property type="match status" value="1"/>
</dbReference>
<dbReference type="InterPro" id="IPR029041">
    <property type="entry name" value="FAD-linked_oxidoreductase-like"/>
</dbReference>
<dbReference type="PANTHER" id="PTHR42862:SF1">
    <property type="entry name" value="DELTA-1-PYRROLINE-5-CARBOXYLATE DEHYDROGENASE 2, ISOFORM A-RELATED"/>
    <property type="match status" value="1"/>
</dbReference>
<dbReference type="Gene3D" id="3.20.20.220">
    <property type="match status" value="1"/>
</dbReference>
<dbReference type="PROSITE" id="PS00070">
    <property type="entry name" value="ALDEHYDE_DEHYDR_CYS"/>
    <property type="match status" value="1"/>
</dbReference>
<dbReference type="Gene3D" id="3.40.309.10">
    <property type="entry name" value="Aldehyde Dehydrogenase, Chain A, domain 2"/>
    <property type="match status" value="1"/>
</dbReference>
<evidence type="ECO:0000256" key="2">
    <source>
        <dbReference type="ARBA" id="ARBA00012884"/>
    </source>
</evidence>
<dbReference type="AlphaFoldDB" id="A0A2Z3RYD4"/>
<dbReference type="OrthoDB" id="9812625at2"/>
<dbReference type="InterPro" id="IPR016163">
    <property type="entry name" value="Ald_DH_C"/>
</dbReference>
<keyword evidence="13" id="KW-1185">Reference proteome</keyword>
<dbReference type="InterPro" id="IPR016162">
    <property type="entry name" value="Ald_DH_N"/>
</dbReference>
<dbReference type="InterPro" id="IPR025703">
    <property type="entry name" value="Bifunct_PutA"/>
</dbReference>
<dbReference type="InterPro" id="IPR015590">
    <property type="entry name" value="Aldehyde_DH_dom"/>
</dbReference>
<dbReference type="Proteomes" id="UP000246894">
    <property type="component" value="Chromosome"/>
</dbReference>
<evidence type="ECO:0000256" key="3">
    <source>
        <dbReference type="ARBA" id="ARBA00023002"/>
    </source>
</evidence>
<dbReference type="GO" id="GO:0010133">
    <property type="term" value="P:L-proline catabolic process to L-glutamate"/>
    <property type="evidence" value="ECO:0007669"/>
    <property type="project" value="InterPro"/>
</dbReference>
<evidence type="ECO:0000259" key="10">
    <source>
        <dbReference type="Pfam" id="PF00171"/>
    </source>
</evidence>
<proteinExistence type="inferred from homology"/>
<feature type="compositionally biased region" description="Basic and acidic residues" evidence="9">
    <location>
        <begin position="455"/>
        <end position="473"/>
    </location>
</feature>